<dbReference type="OrthoDB" id="6619754at2759"/>
<feature type="compositionally biased region" description="Low complexity" evidence="1">
    <location>
        <begin position="115"/>
        <end position="124"/>
    </location>
</feature>
<feature type="region of interest" description="Disordered" evidence="1">
    <location>
        <begin position="108"/>
        <end position="223"/>
    </location>
</feature>
<dbReference type="Proteomes" id="UP000504606">
    <property type="component" value="Unplaced"/>
</dbReference>
<accession>A0A9C6X6W9</accession>
<proteinExistence type="predicted"/>
<gene>
    <name evidence="3" type="primary">LOC127751176</name>
</gene>
<dbReference type="GeneID" id="127751176"/>
<keyword evidence="2" id="KW-1185">Reference proteome</keyword>
<feature type="region of interest" description="Disordered" evidence="1">
    <location>
        <begin position="49"/>
        <end position="86"/>
    </location>
</feature>
<name>A0A9C6X6W9_FRAOC</name>
<feature type="compositionally biased region" description="Low complexity" evidence="1">
    <location>
        <begin position="156"/>
        <end position="175"/>
    </location>
</feature>
<feature type="compositionally biased region" description="Gly residues" evidence="1">
    <location>
        <begin position="125"/>
        <end position="138"/>
    </location>
</feature>
<dbReference type="AlphaFoldDB" id="A0A9C6X6W9"/>
<organism evidence="2 3">
    <name type="scientific">Frankliniella occidentalis</name>
    <name type="common">Western flower thrips</name>
    <name type="synonym">Euthrips occidentalis</name>
    <dbReference type="NCBI Taxonomy" id="133901"/>
    <lineage>
        <taxon>Eukaryota</taxon>
        <taxon>Metazoa</taxon>
        <taxon>Ecdysozoa</taxon>
        <taxon>Arthropoda</taxon>
        <taxon>Hexapoda</taxon>
        <taxon>Insecta</taxon>
        <taxon>Pterygota</taxon>
        <taxon>Neoptera</taxon>
        <taxon>Paraneoptera</taxon>
        <taxon>Thysanoptera</taxon>
        <taxon>Terebrantia</taxon>
        <taxon>Thripoidea</taxon>
        <taxon>Thripidae</taxon>
        <taxon>Frankliniella</taxon>
    </lineage>
</organism>
<feature type="compositionally biased region" description="Low complexity" evidence="1">
    <location>
        <begin position="56"/>
        <end position="75"/>
    </location>
</feature>
<dbReference type="KEGG" id="foc:127751176"/>
<evidence type="ECO:0000313" key="2">
    <source>
        <dbReference type="Proteomes" id="UP000504606"/>
    </source>
</evidence>
<feature type="compositionally biased region" description="Basic residues" evidence="1">
    <location>
        <begin position="188"/>
        <end position="198"/>
    </location>
</feature>
<feature type="region of interest" description="Disordered" evidence="1">
    <location>
        <begin position="332"/>
        <end position="373"/>
    </location>
</feature>
<protein>
    <submittedName>
        <fullName evidence="3">Uncharacterized protein LOC127751176</fullName>
    </submittedName>
</protein>
<dbReference type="RefSeq" id="XP_052130253.1">
    <property type="nucleotide sequence ID" value="XM_052274293.1"/>
</dbReference>
<evidence type="ECO:0000313" key="3">
    <source>
        <dbReference type="RefSeq" id="XP_052130253.1"/>
    </source>
</evidence>
<evidence type="ECO:0000256" key="1">
    <source>
        <dbReference type="SAM" id="MobiDB-lite"/>
    </source>
</evidence>
<sequence length="399" mass="42798">MSPASQGGLQVERYIGTCLISKDYRYQDAHRAAHQGHQWAGLPLISMVQPRRHKQQQPAQQQPAQQPQQQLAQPQSPGGPRSPLSRLAIHTQGAPLILAGRYNNRKHGGGGAGLHNGLHGSPPAGAGGAGGAPPGSKGGPRSHRPLGPLPPPCGPMGPMGACKPSSDSLSIASDESSGHSENSLPRIIKPRKRRKKDRKPPQLAADTPTPTSAPTPPVPTVSLKSFGGEVREAVEHADEPKLHHDFDDVKEHDSTDEGVLLCQCRYCDPAGLIWDVDQNCYSPFLTPQPQPQHLSSFPLFISDSTRSFAEPQRPPANVLGPVGARGPTDLLLRRSWSEPSPSRKLSESSDSQESDRRSPPSHQALGVSSEIVTSHNGHRDIEIKFFSLPSSAAELDCKQ</sequence>
<reference evidence="3" key="1">
    <citation type="submission" date="2025-08" db="UniProtKB">
        <authorList>
            <consortium name="RefSeq"/>
        </authorList>
    </citation>
    <scope>IDENTIFICATION</scope>
    <source>
        <tissue evidence="3">Whole organism</tissue>
    </source>
</reference>